<evidence type="ECO:0000259" key="1">
    <source>
        <dbReference type="PROSITE" id="PS51819"/>
    </source>
</evidence>
<accession>A0A328UBS2</accession>
<keyword evidence="3" id="KW-1185">Reference proteome</keyword>
<reference evidence="2 3" key="1">
    <citation type="submission" date="2018-06" db="EMBL/GenBank/DDBJ databases">
        <title>Paenibacillus montanisoli sp. nov., isolated from mountain area soil.</title>
        <authorList>
            <person name="Wu M."/>
        </authorList>
    </citation>
    <scope>NUCLEOTIDE SEQUENCE [LARGE SCALE GENOMIC DNA]</scope>
    <source>
        <strain evidence="2 3">RA17</strain>
    </source>
</reference>
<dbReference type="PANTHER" id="PTHR34109">
    <property type="entry name" value="BNAUNNG04460D PROTEIN-RELATED"/>
    <property type="match status" value="1"/>
</dbReference>
<dbReference type="RefSeq" id="WP_112880907.1">
    <property type="nucleotide sequence ID" value="NZ_QLUW01000001.1"/>
</dbReference>
<sequence>MKGRASIAPWIAVPHAEEALRFYKAAFGAAELYRLEEEEGKAVIAELSVRGAGFWIQEDPEASEASQKPDAKGAVRMILTVDDPDSLFDQAVAAGATVVVPVNEGYGWRIGRIADPFGHHWEIGKRLS</sequence>
<proteinExistence type="predicted"/>
<dbReference type="EMBL" id="QLUW01000001">
    <property type="protein sequence ID" value="RAP77784.1"/>
    <property type="molecule type" value="Genomic_DNA"/>
</dbReference>
<feature type="domain" description="VOC" evidence="1">
    <location>
        <begin position="3"/>
        <end position="126"/>
    </location>
</feature>
<organism evidence="2 3">
    <name type="scientific">Paenibacillus montanisoli</name>
    <dbReference type="NCBI Taxonomy" id="2081970"/>
    <lineage>
        <taxon>Bacteria</taxon>
        <taxon>Bacillati</taxon>
        <taxon>Bacillota</taxon>
        <taxon>Bacilli</taxon>
        <taxon>Bacillales</taxon>
        <taxon>Paenibacillaceae</taxon>
        <taxon>Paenibacillus</taxon>
    </lineage>
</organism>
<gene>
    <name evidence="2" type="ORF">DL346_04825</name>
</gene>
<dbReference type="Proteomes" id="UP000249260">
    <property type="component" value="Unassembled WGS sequence"/>
</dbReference>
<evidence type="ECO:0000313" key="2">
    <source>
        <dbReference type="EMBL" id="RAP77784.1"/>
    </source>
</evidence>
<dbReference type="InterPro" id="IPR029068">
    <property type="entry name" value="Glyas_Bleomycin-R_OHBP_Dase"/>
</dbReference>
<name>A0A328UBS2_9BACL</name>
<dbReference type="InterPro" id="IPR004360">
    <property type="entry name" value="Glyas_Fos-R_dOase_dom"/>
</dbReference>
<dbReference type="SUPFAM" id="SSF54593">
    <property type="entry name" value="Glyoxalase/Bleomycin resistance protein/Dihydroxybiphenyl dioxygenase"/>
    <property type="match status" value="1"/>
</dbReference>
<protein>
    <submittedName>
        <fullName evidence="2">VOC family protein</fullName>
    </submittedName>
</protein>
<dbReference type="OrthoDB" id="9795306at2"/>
<dbReference type="InterPro" id="IPR037523">
    <property type="entry name" value="VOC_core"/>
</dbReference>
<comment type="caution">
    <text evidence="2">The sequence shown here is derived from an EMBL/GenBank/DDBJ whole genome shotgun (WGS) entry which is preliminary data.</text>
</comment>
<dbReference type="Pfam" id="PF00903">
    <property type="entry name" value="Glyoxalase"/>
    <property type="match status" value="1"/>
</dbReference>
<evidence type="ECO:0000313" key="3">
    <source>
        <dbReference type="Proteomes" id="UP000249260"/>
    </source>
</evidence>
<dbReference type="PANTHER" id="PTHR34109:SF1">
    <property type="entry name" value="VOC DOMAIN-CONTAINING PROTEIN"/>
    <property type="match status" value="1"/>
</dbReference>
<dbReference type="Gene3D" id="3.10.180.10">
    <property type="entry name" value="2,3-Dihydroxybiphenyl 1,2-Dioxygenase, domain 1"/>
    <property type="match status" value="1"/>
</dbReference>
<dbReference type="AlphaFoldDB" id="A0A328UBS2"/>
<dbReference type="PROSITE" id="PS51819">
    <property type="entry name" value="VOC"/>
    <property type="match status" value="1"/>
</dbReference>